<dbReference type="Proteomes" id="UP000784880">
    <property type="component" value="Unassembled WGS sequence"/>
</dbReference>
<dbReference type="PROSITE" id="PS51819">
    <property type="entry name" value="VOC"/>
    <property type="match status" value="2"/>
</dbReference>
<dbReference type="InterPro" id="IPR052537">
    <property type="entry name" value="Extradiol_RC_dioxygenase"/>
</dbReference>
<feature type="domain" description="VOC" evidence="1">
    <location>
        <begin position="160"/>
        <end position="287"/>
    </location>
</feature>
<dbReference type="PANTHER" id="PTHR36110:SF4">
    <property type="entry name" value="RING-CLEAVING DIOXYGENASE MHQA-RELATED"/>
    <property type="match status" value="1"/>
</dbReference>
<dbReference type="RefSeq" id="WP_217067574.1">
    <property type="nucleotide sequence ID" value="NZ_JAHQCS010000135.1"/>
</dbReference>
<comment type="caution">
    <text evidence="2">The sequence shown here is derived from an EMBL/GenBank/DDBJ whole genome shotgun (WGS) entry which is preliminary data.</text>
</comment>
<dbReference type="EMBL" id="JAHQCS010000135">
    <property type="protein sequence ID" value="MBU9713416.1"/>
    <property type="molecule type" value="Genomic_DNA"/>
</dbReference>
<evidence type="ECO:0000259" key="1">
    <source>
        <dbReference type="PROSITE" id="PS51819"/>
    </source>
</evidence>
<dbReference type="InterPro" id="IPR004360">
    <property type="entry name" value="Glyas_Fos-R_dOase_dom"/>
</dbReference>
<evidence type="ECO:0000313" key="2">
    <source>
        <dbReference type="EMBL" id="MBU9713416.1"/>
    </source>
</evidence>
<feature type="domain" description="VOC" evidence="1">
    <location>
        <begin position="9"/>
        <end position="135"/>
    </location>
</feature>
<dbReference type="Pfam" id="PF00903">
    <property type="entry name" value="Glyoxalase"/>
    <property type="match status" value="2"/>
</dbReference>
<evidence type="ECO:0000313" key="3">
    <source>
        <dbReference type="Proteomes" id="UP000784880"/>
    </source>
</evidence>
<dbReference type="CDD" id="cd08347">
    <property type="entry name" value="PcpA_C_like"/>
    <property type="match status" value="1"/>
</dbReference>
<keyword evidence="2" id="KW-0223">Dioxygenase</keyword>
<keyword evidence="2" id="KW-0560">Oxidoreductase</keyword>
<name>A0ABS6JIB5_9BACI</name>
<accession>A0ABS6JIB5</accession>
<dbReference type="InterPro" id="IPR037523">
    <property type="entry name" value="VOC_core"/>
</dbReference>
<protein>
    <submittedName>
        <fullName evidence="2">Ring-cleaving dioxygenase</fullName>
    </submittedName>
</protein>
<sequence length="329" mass="37315">MTLVKALKGIHHVSAITANAKNNYNFYTEILGLRLVKKSINQDDTSVYHLFYADERGNPGTDLTFFEIPNAAETRMGTNSITATSLRVSTDKALQYWKKRFTEYKIEHDEISHESGRASLAFKDFENQRLILVSDETNTGVEGGKPWDKSTVPVEYGIIGLGPVILTVSRLELTEQMLTEIMGFRKKGSYKGIVDGMEREFFLYETGEGGTGAEVHVLELSELPRERSGRGSVHHVAFRVEDEEELTKWINRLNQNAIPNSGFVERYYFKSLYFREPNGILYELATDGPGFETDEDFDTLGESLALPPYFENQRKSIEAKLKPLNTKTK</sequence>
<gene>
    <name evidence="2" type="ORF">KS419_16935</name>
</gene>
<dbReference type="PANTHER" id="PTHR36110">
    <property type="entry name" value="RING-CLEAVING DIOXYGENASE MHQE-RELATED"/>
    <property type="match status" value="1"/>
</dbReference>
<proteinExistence type="predicted"/>
<reference evidence="2 3" key="1">
    <citation type="submission" date="2021-06" db="EMBL/GenBank/DDBJ databases">
        <title>Bacillus sp. RD4P76, an endophyte from a halophyte.</title>
        <authorList>
            <person name="Sun J.-Q."/>
        </authorList>
    </citation>
    <scope>NUCLEOTIDE SEQUENCE [LARGE SCALE GENOMIC DNA]</scope>
    <source>
        <strain evidence="2 3">CGMCC 1.15917</strain>
    </source>
</reference>
<keyword evidence="3" id="KW-1185">Reference proteome</keyword>
<organism evidence="2 3">
    <name type="scientific">Evansella tamaricis</name>
    <dbReference type="NCBI Taxonomy" id="2069301"/>
    <lineage>
        <taxon>Bacteria</taxon>
        <taxon>Bacillati</taxon>
        <taxon>Bacillota</taxon>
        <taxon>Bacilli</taxon>
        <taxon>Bacillales</taxon>
        <taxon>Bacillaceae</taxon>
        <taxon>Evansella</taxon>
    </lineage>
</organism>
<dbReference type="GO" id="GO:0051213">
    <property type="term" value="F:dioxygenase activity"/>
    <property type="evidence" value="ECO:0007669"/>
    <property type="project" value="UniProtKB-KW"/>
</dbReference>